<protein>
    <submittedName>
        <fullName evidence="2">Domain of uncharacterized function DUF140</fullName>
    </submittedName>
</protein>
<reference evidence="2" key="1">
    <citation type="submission" date="2019-05" db="EMBL/GenBank/DDBJ databases">
        <authorList>
            <consortium name="Pathogen Informatics"/>
        </authorList>
    </citation>
    <scope>NUCLEOTIDE SEQUENCE [LARGE SCALE GENOMIC DNA]</scope>
    <source>
        <strain evidence="2">NCTC12965</strain>
    </source>
</reference>
<dbReference type="AlphaFoldDB" id="A0A4U9TXZ6"/>
<keyword evidence="1" id="KW-0812">Transmembrane</keyword>
<evidence type="ECO:0000313" key="2">
    <source>
        <dbReference type="EMBL" id="VTR24059.1"/>
    </source>
</evidence>
<keyword evidence="1" id="KW-0472">Membrane</keyword>
<dbReference type="GO" id="GO:0043190">
    <property type="term" value="C:ATP-binding cassette (ABC) transporter complex"/>
    <property type="evidence" value="ECO:0007669"/>
    <property type="project" value="InterPro"/>
</dbReference>
<sequence length="58" mass="6053">MANLQQIGLNAVPIIMLLTFLVGAVIAFLGSTVLSTFGASIFTVQLGCFPSCESLQCC</sequence>
<name>A0A4U9TXZ6_SERFO</name>
<feature type="transmembrane region" description="Helical" evidence="1">
    <location>
        <begin position="7"/>
        <end position="29"/>
    </location>
</feature>
<evidence type="ECO:0000256" key="1">
    <source>
        <dbReference type="SAM" id="Phobius"/>
    </source>
</evidence>
<keyword evidence="1" id="KW-1133">Transmembrane helix</keyword>
<dbReference type="Pfam" id="PF02405">
    <property type="entry name" value="MlaE"/>
    <property type="match status" value="1"/>
</dbReference>
<proteinExistence type="predicted"/>
<accession>A0A4U9TXZ6</accession>
<dbReference type="EMBL" id="CABEEZ010000034">
    <property type="protein sequence ID" value="VTR24059.1"/>
    <property type="molecule type" value="Genomic_DNA"/>
</dbReference>
<dbReference type="InterPro" id="IPR030802">
    <property type="entry name" value="Permease_MalE"/>
</dbReference>
<organism evidence="2">
    <name type="scientific">Serratia fonticola</name>
    <dbReference type="NCBI Taxonomy" id="47917"/>
    <lineage>
        <taxon>Bacteria</taxon>
        <taxon>Pseudomonadati</taxon>
        <taxon>Pseudomonadota</taxon>
        <taxon>Gammaproteobacteria</taxon>
        <taxon>Enterobacterales</taxon>
        <taxon>Yersiniaceae</taxon>
        <taxon>Serratia</taxon>
    </lineage>
</organism>
<gene>
    <name evidence="2" type="ORF">NCTC12965_01907</name>
</gene>